<evidence type="ECO:0000256" key="1">
    <source>
        <dbReference type="ARBA" id="ARBA00005564"/>
    </source>
</evidence>
<keyword evidence="3" id="KW-1185">Reference proteome</keyword>
<accession>A0ABV1HY41</accession>
<dbReference type="PANTHER" id="PTHR30344:SF1">
    <property type="entry name" value="6-PHOSPHOGLUCONOLACTONASE"/>
    <property type="match status" value="1"/>
</dbReference>
<dbReference type="Gene3D" id="2.130.10.10">
    <property type="entry name" value="YVTN repeat-like/Quinoprotein amine dehydrogenase"/>
    <property type="match status" value="1"/>
</dbReference>
<keyword evidence="2" id="KW-0378">Hydrolase</keyword>
<dbReference type="EC" id="3.1.1.-" evidence="2"/>
<protein>
    <submittedName>
        <fullName evidence="2">Lactonase family protein</fullName>
        <ecNumber evidence="2">3.1.1.-</ecNumber>
    </submittedName>
</protein>
<evidence type="ECO:0000313" key="2">
    <source>
        <dbReference type="EMBL" id="MEQ2577845.1"/>
    </source>
</evidence>
<organism evidence="2 3">
    <name type="scientific">Hominiventricola aquisgranensis</name>
    <dbReference type="NCBI Taxonomy" id="3133164"/>
    <lineage>
        <taxon>Bacteria</taxon>
        <taxon>Bacillati</taxon>
        <taxon>Bacillota</taxon>
        <taxon>Clostridia</taxon>
        <taxon>Lachnospirales</taxon>
        <taxon>Lachnospiraceae</taxon>
        <taxon>Hominiventricola</taxon>
    </lineage>
</organism>
<dbReference type="GO" id="GO:0016787">
    <property type="term" value="F:hydrolase activity"/>
    <property type="evidence" value="ECO:0007669"/>
    <property type="project" value="UniProtKB-KW"/>
</dbReference>
<sequence length="355" mass="40314">MKEKKYVAYVGTYTHGNSKGIYIYDLDVENGRAIERKVVPINNPSYIKKSHNGKYLYSISDEGVRSFKILPDGDLEPMNSASICGMRGCYLSTDKLDRYLFVGGWHDGKVTVMRLNEDGTIGEMTDEVFHKGIGSVAERNFRPHVNCVNITPDQKYLCAVDLGVDQVKIYKFNDETGKITLVDMLRCELESAPRIIKFSPDGRFAYLICELKNYISVYTYKDGPRGPVFELVQTISTLNEYHSKGSAACVLRFSRDWNYVLCSNAGDNSVGIFKIDRETGMLEKICILPVSGDYPKAADFFPDNRHIMALNHESNTMTIFRINYEKKYFSLWGKPLKVETPNCILVSEIEEAPKQ</sequence>
<dbReference type="SUPFAM" id="SSF51004">
    <property type="entry name" value="C-terminal (heme d1) domain of cytochrome cd1-nitrite reductase"/>
    <property type="match status" value="1"/>
</dbReference>
<dbReference type="RefSeq" id="WP_349143777.1">
    <property type="nucleotide sequence ID" value="NZ_JBBMFC010000004.1"/>
</dbReference>
<dbReference type="EMBL" id="JBBMFC010000004">
    <property type="protein sequence ID" value="MEQ2577845.1"/>
    <property type="molecule type" value="Genomic_DNA"/>
</dbReference>
<dbReference type="Proteomes" id="UP001470288">
    <property type="component" value="Unassembled WGS sequence"/>
</dbReference>
<comment type="caution">
    <text evidence="2">The sequence shown here is derived from an EMBL/GenBank/DDBJ whole genome shotgun (WGS) entry which is preliminary data.</text>
</comment>
<gene>
    <name evidence="2" type="ORF">WMO62_03185</name>
</gene>
<dbReference type="InterPro" id="IPR050282">
    <property type="entry name" value="Cycloisomerase_2"/>
</dbReference>
<name>A0ABV1HY41_9FIRM</name>
<dbReference type="InterPro" id="IPR019405">
    <property type="entry name" value="Lactonase_7-beta_prop"/>
</dbReference>
<reference evidence="2 3" key="1">
    <citation type="submission" date="2024-03" db="EMBL/GenBank/DDBJ databases">
        <title>Human intestinal bacterial collection.</title>
        <authorList>
            <person name="Pauvert C."/>
            <person name="Hitch T.C.A."/>
            <person name="Clavel T."/>
        </authorList>
    </citation>
    <scope>NUCLEOTIDE SEQUENCE [LARGE SCALE GENOMIC DNA]</scope>
    <source>
        <strain evidence="2 3">CLA-AA-H78B</strain>
    </source>
</reference>
<dbReference type="PANTHER" id="PTHR30344">
    <property type="entry name" value="6-PHOSPHOGLUCONOLACTONASE-RELATED"/>
    <property type="match status" value="1"/>
</dbReference>
<dbReference type="Pfam" id="PF10282">
    <property type="entry name" value="Lactonase"/>
    <property type="match status" value="1"/>
</dbReference>
<evidence type="ECO:0000313" key="3">
    <source>
        <dbReference type="Proteomes" id="UP001470288"/>
    </source>
</evidence>
<proteinExistence type="inferred from homology"/>
<dbReference type="InterPro" id="IPR015943">
    <property type="entry name" value="WD40/YVTN_repeat-like_dom_sf"/>
</dbReference>
<comment type="similarity">
    <text evidence="1">Belongs to the cycloisomerase 2 family.</text>
</comment>
<dbReference type="InterPro" id="IPR011048">
    <property type="entry name" value="Haem_d1_sf"/>
</dbReference>